<sequence>GATGATGDTGATGATGATGDTGATGATGTTGEGAIIPFASGSPIDLTVGVISGVADQGLIGFGDSGIIVGSTIGGPINLTGGPGLELDFAFSTPRDGFLNSISAYFSTTDDFTSTGIITITARIYSSSPPTNTFVPVATVTLVPSFGPGLVGTGTIATVTAALGLIPVAAGERLLVVFSAIAEDTVDIGIAVEGYASAGLSIT</sequence>
<comment type="caution">
    <text evidence="2">The sequence shown here is derived from an EMBL/GenBank/DDBJ whole genome shotgun (WGS) entry which is preliminary data.</text>
</comment>
<protein>
    <recommendedName>
        <fullName evidence="4">BclB C-terminal domain-containing protein</fullName>
    </recommendedName>
</protein>
<evidence type="ECO:0000313" key="2">
    <source>
        <dbReference type="EMBL" id="MXQ56008.1"/>
    </source>
</evidence>
<evidence type="ECO:0000256" key="1">
    <source>
        <dbReference type="SAM" id="MobiDB-lite"/>
    </source>
</evidence>
<dbReference type="NCBIfam" id="TIGR03721">
    <property type="entry name" value="exospore_TM"/>
    <property type="match status" value="1"/>
</dbReference>
<proteinExistence type="predicted"/>
<dbReference type="RefSeq" id="WP_275402182.1">
    <property type="nucleotide sequence ID" value="NZ_WUUL01000032.1"/>
</dbReference>
<accession>A0A6I4VZL9</accession>
<dbReference type="InterPro" id="IPR021210">
    <property type="entry name" value="Exosporium_BclB"/>
</dbReference>
<dbReference type="AlphaFoldDB" id="A0A6I4VZL9"/>
<evidence type="ECO:0000313" key="3">
    <source>
        <dbReference type="Proteomes" id="UP000430692"/>
    </source>
</evidence>
<evidence type="ECO:0008006" key="4">
    <source>
        <dbReference type="Google" id="ProtNLM"/>
    </source>
</evidence>
<dbReference type="EMBL" id="WUUL01000032">
    <property type="protein sequence ID" value="MXQ56008.1"/>
    <property type="molecule type" value="Genomic_DNA"/>
</dbReference>
<keyword evidence="3" id="KW-1185">Reference proteome</keyword>
<reference evidence="2 3" key="1">
    <citation type="submission" date="2019-12" db="EMBL/GenBank/DDBJ databases">
        <title>Whole-genome analyses of novel actinobacteria.</title>
        <authorList>
            <person name="Sahin N."/>
            <person name="Saygin H."/>
        </authorList>
    </citation>
    <scope>NUCLEOTIDE SEQUENCE [LARGE SCALE GENOMIC DNA]</scope>
    <source>
        <strain evidence="2 3">KC615</strain>
    </source>
</reference>
<gene>
    <name evidence="2" type="ORF">GSM42_20245</name>
</gene>
<organism evidence="2 3">
    <name type="scientific">Shimazuella alba</name>
    <dbReference type="NCBI Taxonomy" id="2690964"/>
    <lineage>
        <taxon>Bacteria</taxon>
        <taxon>Bacillati</taxon>
        <taxon>Bacillota</taxon>
        <taxon>Bacilli</taxon>
        <taxon>Bacillales</taxon>
        <taxon>Thermoactinomycetaceae</taxon>
        <taxon>Shimazuella</taxon>
    </lineage>
</organism>
<name>A0A6I4VZL9_9BACL</name>
<dbReference type="Proteomes" id="UP000430692">
    <property type="component" value="Unassembled WGS sequence"/>
</dbReference>
<feature type="region of interest" description="Disordered" evidence="1">
    <location>
        <begin position="1"/>
        <end position="28"/>
    </location>
</feature>
<feature type="non-terminal residue" evidence="2">
    <location>
        <position position="1"/>
    </location>
</feature>